<keyword evidence="2" id="KW-1185">Reference proteome</keyword>
<accession>A0ACB7XU02</accession>
<dbReference type="Proteomes" id="UP000828048">
    <property type="component" value="Chromosome 1"/>
</dbReference>
<proteinExistence type="predicted"/>
<gene>
    <name evidence="1" type="ORF">Vadar_029596</name>
</gene>
<name>A0ACB7XU02_9ERIC</name>
<reference evidence="1 2" key="1">
    <citation type="journal article" date="2021" name="Hortic Res">
        <title>High-quality reference genome and annotation aids understanding of berry development for evergreen blueberry (Vaccinium darrowii).</title>
        <authorList>
            <person name="Yu J."/>
            <person name="Hulse-Kemp A.M."/>
            <person name="Babiker E."/>
            <person name="Staton M."/>
        </authorList>
    </citation>
    <scope>NUCLEOTIDE SEQUENCE [LARGE SCALE GENOMIC DNA]</scope>
    <source>
        <strain evidence="2">cv. NJ 8807/NJ 8810</strain>
        <tissue evidence="1">Young leaf</tissue>
    </source>
</reference>
<protein>
    <submittedName>
        <fullName evidence="1">Uncharacterized protein</fullName>
    </submittedName>
</protein>
<sequence length="159" mass="17832">MGNCVAKKAMIVQNGKYKERIREAIEPSEKKSGAANCNREKQRNSSKSGTGMSAEFHVLSPAVPTRDTYFVRYCKHHMDGTWAVVDISLHNSRFSSVLTCPRRPSGCLIQEMPNGYSKVTWIELVDVDDRIVHNLYKPLVSSGLAFGAKRWLFAPEDLA</sequence>
<dbReference type="EMBL" id="CM037151">
    <property type="protein sequence ID" value="KAH7844574.1"/>
    <property type="molecule type" value="Genomic_DNA"/>
</dbReference>
<evidence type="ECO:0000313" key="1">
    <source>
        <dbReference type="EMBL" id="KAH7844574.1"/>
    </source>
</evidence>
<comment type="caution">
    <text evidence="1">The sequence shown here is derived from an EMBL/GenBank/DDBJ whole genome shotgun (WGS) entry which is preliminary data.</text>
</comment>
<organism evidence="1 2">
    <name type="scientific">Vaccinium darrowii</name>
    <dbReference type="NCBI Taxonomy" id="229202"/>
    <lineage>
        <taxon>Eukaryota</taxon>
        <taxon>Viridiplantae</taxon>
        <taxon>Streptophyta</taxon>
        <taxon>Embryophyta</taxon>
        <taxon>Tracheophyta</taxon>
        <taxon>Spermatophyta</taxon>
        <taxon>Magnoliopsida</taxon>
        <taxon>eudicotyledons</taxon>
        <taxon>Gunneridae</taxon>
        <taxon>Pentapetalae</taxon>
        <taxon>asterids</taxon>
        <taxon>Ericales</taxon>
        <taxon>Ericaceae</taxon>
        <taxon>Vaccinioideae</taxon>
        <taxon>Vaccinieae</taxon>
        <taxon>Vaccinium</taxon>
    </lineage>
</organism>
<evidence type="ECO:0000313" key="2">
    <source>
        <dbReference type="Proteomes" id="UP000828048"/>
    </source>
</evidence>